<accession>A0AA39TAJ4</accession>
<proteinExistence type="predicted"/>
<gene>
    <name evidence="1" type="ORF">EDD18DRAFT_1216056</name>
</gene>
<comment type="caution">
    <text evidence="1">The sequence shown here is derived from an EMBL/GenBank/DDBJ whole genome shotgun (WGS) entry which is preliminary data.</text>
</comment>
<name>A0AA39TAJ4_9AGAR</name>
<sequence length="71" mass="8029">MSVGVFLMVMDGTIVVSCTSQFPLYQHKLSKNSFKKTNWIATGCMLTLTGFHDISRRKTRALSAYFAHFAH</sequence>
<protein>
    <submittedName>
        <fullName evidence="1">Uncharacterized protein</fullName>
    </submittedName>
</protein>
<dbReference type="Proteomes" id="UP001175228">
    <property type="component" value="Unassembled WGS sequence"/>
</dbReference>
<organism evidence="1 2">
    <name type="scientific">Armillaria luteobubalina</name>
    <dbReference type="NCBI Taxonomy" id="153913"/>
    <lineage>
        <taxon>Eukaryota</taxon>
        <taxon>Fungi</taxon>
        <taxon>Dikarya</taxon>
        <taxon>Basidiomycota</taxon>
        <taxon>Agaricomycotina</taxon>
        <taxon>Agaricomycetes</taxon>
        <taxon>Agaricomycetidae</taxon>
        <taxon>Agaricales</taxon>
        <taxon>Marasmiineae</taxon>
        <taxon>Physalacriaceae</taxon>
        <taxon>Armillaria</taxon>
    </lineage>
</organism>
<evidence type="ECO:0000313" key="1">
    <source>
        <dbReference type="EMBL" id="KAK0476246.1"/>
    </source>
</evidence>
<dbReference type="AlphaFoldDB" id="A0AA39TAJ4"/>
<reference evidence="1" key="1">
    <citation type="submission" date="2023-06" db="EMBL/GenBank/DDBJ databases">
        <authorList>
            <consortium name="Lawrence Berkeley National Laboratory"/>
            <person name="Ahrendt S."/>
            <person name="Sahu N."/>
            <person name="Indic B."/>
            <person name="Wong-Bajracharya J."/>
            <person name="Merenyi Z."/>
            <person name="Ke H.-M."/>
            <person name="Monk M."/>
            <person name="Kocsube S."/>
            <person name="Drula E."/>
            <person name="Lipzen A."/>
            <person name="Balint B."/>
            <person name="Henrissat B."/>
            <person name="Andreopoulos B."/>
            <person name="Martin F.M."/>
            <person name="Harder C.B."/>
            <person name="Rigling D."/>
            <person name="Ford K.L."/>
            <person name="Foster G.D."/>
            <person name="Pangilinan J."/>
            <person name="Papanicolaou A."/>
            <person name="Barry K."/>
            <person name="LaButti K."/>
            <person name="Viragh M."/>
            <person name="Koriabine M."/>
            <person name="Yan M."/>
            <person name="Riley R."/>
            <person name="Champramary S."/>
            <person name="Plett K.L."/>
            <person name="Tsai I.J."/>
            <person name="Slot J."/>
            <person name="Sipos G."/>
            <person name="Plett J."/>
            <person name="Nagy L.G."/>
            <person name="Grigoriev I.V."/>
        </authorList>
    </citation>
    <scope>NUCLEOTIDE SEQUENCE</scope>
    <source>
        <strain evidence="1">HWK02</strain>
    </source>
</reference>
<dbReference type="EMBL" id="JAUEPU010000136">
    <property type="protein sequence ID" value="KAK0476246.1"/>
    <property type="molecule type" value="Genomic_DNA"/>
</dbReference>
<evidence type="ECO:0000313" key="2">
    <source>
        <dbReference type="Proteomes" id="UP001175228"/>
    </source>
</evidence>
<keyword evidence="2" id="KW-1185">Reference proteome</keyword>